<dbReference type="InterPro" id="IPR036758">
    <property type="entry name" value="At5g01610-like"/>
</dbReference>
<organism evidence="1 2">
    <name type="scientific">Lupinus albus</name>
    <name type="common">White lupine</name>
    <name type="synonym">Lupinus termis</name>
    <dbReference type="NCBI Taxonomy" id="3870"/>
    <lineage>
        <taxon>Eukaryota</taxon>
        <taxon>Viridiplantae</taxon>
        <taxon>Streptophyta</taxon>
        <taxon>Embryophyta</taxon>
        <taxon>Tracheophyta</taxon>
        <taxon>Spermatophyta</taxon>
        <taxon>Magnoliopsida</taxon>
        <taxon>eudicotyledons</taxon>
        <taxon>Gunneridae</taxon>
        <taxon>Pentapetalae</taxon>
        <taxon>rosids</taxon>
        <taxon>fabids</taxon>
        <taxon>Fabales</taxon>
        <taxon>Fabaceae</taxon>
        <taxon>Papilionoideae</taxon>
        <taxon>50 kb inversion clade</taxon>
        <taxon>genistoids sensu lato</taxon>
        <taxon>core genistoids</taxon>
        <taxon>Genisteae</taxon>
        <taxon>Lupinus</taxon>
    </lineage>
</organism>
<protein>
    <submittedName>
        <fullName evidence="1">Uncharacterized protein</fullName>
    </submittedName>
</protein>
<dbReference type="SUPFAM" id="SSF141562">
    <property type="entry name" value="At5g01610-like"/>
    <property type="match status" value="1"/>
</dbReference>
<dbReference type="PANTHER" id="PTHR31676:SF173">
    <property type="entry name" value="DUF538 DOMAIN-CONTAINING PROTEIN"/>
    <property type="match status" value="1"/>
</dbReference>
<keyword evidence="2" id="KW-1185">Reference proteome</keyword>
<dbReference type="Gene3D" id="2.30.240.10">
    <property type="entry name" value="At5g01610-like"/>
    <property type="match status" value="1"/>
</dbReference>
<dbReference type="Proteomes" id="UP000447434">
    <property type="component" value="Chromosome 20"/>
</dbReference>
<proteinExistence type="predicted"/>
<name>A0A6A4NSD4_LUPAL</name>
<dbReference type="OrthoDB" id="1897482at2759"/>
<dbReference type="EMBL" id="WOCE01000020">
    <property type="protein sequence ID" value="KAE9590554.1"/>
    <property type="molecule type" value="Genomic_DNA"/>
</dbReference>
<dbReference type="InterPro" id="IPR007493">
    <property type="entry name" value="DUF538"/>
</dbReference>
<dbReference type="Pfam" id="PF04398">
    <property type="entry name" value="DUF538"/>
    <property type="match status" value="1"/>
</dbReference>
<comment type="caution">
    <text evidence="1">The sequence shown here is derived from an EMBL/GenBank/DDBJ whole genome shotgun (WGS) entry which is preliminary data.</text>
</comment>
<evidence type="ECO:0000313" key="1">
    <source>
        <dbReference type="EMBL" id="KAE9590554.1"/>
    </source>
</evidence>
<accession>A0A6A4NSD4</accession>
<dbReference type="AlphaFoldDB" id="A0A6A4NSD4"/>
<dbReference type="PANTHER" id="PTHR31676">
    <property type="entry name" value="T31J12.3 PROTEIN-RELATED"/>
    <property type="match status" value="1"/>
</dbReference>
<evidence type="ECO:0000313" key="2">
    <source>
        <dbReference type="Proteomes" id="UP000447434"/>
    </source>
</evidence>
<gene>
    <name evidence="1" type="ORF">Lalb_Chr20g0108941</name>
</gene>
<reference evidence="2" key="1">
    <citation type="journal article" date="2020" name="Nat. Commun.">
        <title>Genome sequence of the cluster root forming white lupin.</title>
        <authorList>
            <person name="Hufnagel B."/>
            <person name="Marques A."/>
            <person name="Soriano A."/>
            <person name="Marques L."/>
            <person name="Divol F."/>
            <person name="Doumas P."/>
            <person name="Sallet E."/>
            <person name="Mancinotti D."/>
            <person name="Carrere S."/>
            <person name="Marande W."/>
            <person name="Arribat S."/>
            <person name="Keller J."/>
            <person name="Huneau C."/>
            <person name="Blein T."/>
            <person name="Aime D."/>
            <person name="Laguerre M."/>
            <person name="Taylor J."/>
            <person name="Schubert V."/>
            <person name="Nelson M."/>
            <person name="Geu-Flores F."/>
            <person name="Crespi M."/>
            <person name="Gallardo-Guerrero K."/>
            <person name="Delaux P.-M."/>
            <person name="Salse J."/>
            <person name="Berges H."/>
            <person name="Guyot R."/>
            <person name="Gouzy J."/>
            <person name="Peret B."/>
        </authorList>
    </citation>
    <scope>NUCLEOTIDE SEQUENCE [LARGE SCALE GENOMIC DNA]</scope>
    <source>
        <strain evidence="2">cv. Amiga</strain>
    </source>
</reference>
<sequence length="157" mass="17644">MGTNFEAKLMSCISILCSIMLLLTYFTTPSLSAIPRPTPYEVIRKYNFPVAVLPKGIIGYYLDTSAVTARLTINLKNRCSYKIQEIHFNYEPTAVLALNNDSQLISFAYGVQVEVSPNVWNQLKSVNRVNDVLKFNGPSINREASVSNFQVNPECEK</sequence>